<evidence type="ECO:0000256" key="9">
    <source>
        <dbReference type="ARBA" id="ARBA00023027"/>
    </source>
</evidence>
<protein>
    <recommendedName>
        <fullName evidence="11">Probable nicotinate-nucleotide adenylyltransferase</fullName>
        <ecNumber evidence="11">2.7.7.18</ecNumber>
    </recommendedName>
    <alternativeName>
        <fullName evidence="11">Deamido-NAD(+) diphosphorylase</fullName>
    </alternativeName>
    <alternativeName>
        <fullName evidence="11">Deamido-NAD(+) pyrophosphorylase</fullName>
    </alternativeName>
    <alternativeName>
        <fullName evidence="11">Nicotinate mononucleotide adenylyltransferase</fullName>
        <shortName evidence="11">NaMN adenylyltransferase</shortName>
    </alternativeName>
</protein>
<evidence type="ECO:0000256" key="10">
    <source>
        <dbReference type="ARBA" id="ARBA00048721"/>
    </source>
</evidence>
<dbReference type="PANTHER" id="PTHR39321:SF3">
    <property type="entry name" value="PHOSPHOPANTETHEINE ADENYLYLTRANSFERASE"/>
    <property type="match status" value="1"/>
</dbReference>
<dbReference type="PANTHER" id="PTHR39321">
    <property type="entry name" value="NICOTINATE-NUCLEOTIDE ADENYLYLTRANSFERASE-RELATED"/>
    <property type="match status" value="1"/>
</dbReference>
<dbReference type="Proteomes" id="UP000184066">
    <property type="component" value="Unassembled WGS sequence"/>
</dbReference>
<comment type="function">
    <text evidence="1 11">Catalyzes the reversible adenylation of nicotinate mononucleotide (NaMN) to nicotinic acid adenine dinucleotide (NaAD).</text>
</comment>
<dbReference type="RefSeq" id="WP_072746067.1">
    <property type="nucleotide sequence ID" value="NZ_FOHL01000002.1"/>
</dbReference>
<dbReference type="EMBL" id="FRDL01000001">
    <property type="protein sequence ID" value="SHN49198.1"/>
    <property type="molecule type" value="Genomic_DNA"/>
</dbReference>
<evidence type="ECO:0000256" key="1">
    <source>
        <dbReference type="ARBA" id="ARBA00002324"/>
    </source>
</evidence>
<proteinExistence type="inferred from homology"/>
<dbReference type="STRING" id="1189325.SAMN04488119_102439"/>
<evidence type="ECO:0000256" key="8">
    <source>
        <dbReference type="ARBA" id="ARBA00022840"/>
    </source>
</evidence>
<dbReference type="EC" id="2.7.7.18" evidence="11"/>
<dbReference type="HAMAP" id="MF_00244">
    <property type="entry name" value="NaMN_adenylyltr"/>
    <property type="match status" value="1"/>
</dbReference>
<evidence type="ECO:0000313" key="14">
    <source>
        <dbReference type="Proteomes" id="UP000184066"/>
    </source>
</evidence>
<keyword evidence="4 11" id="KW-0662">Pyridine nucleotide biosynthesis</keyword>
<gene>
    <name evidence="11" type="primary">nadD</name>
    <name evidence="13" type="ORF">SAMN05216200_10179</name>
</gene>
<dbReference type="UniPathway" id="UPA00253">
    <property type="reaction ID" value="UER00332"/>
</dbReference>
<comment type="catalytic activity">
    <reaction evidence="10 11">
        <text>nicotinate beta-D-ribonucleotide + ATP + H(+) = deamido-NAD(+) + diphosphate</text>
        <dbReference type="Rhea" id="RHEA:22860"/>
        <dbReference type="ChEBI" id="CHEBI:15378"/>
        <dbReference type="ChEBI" id="CHEBI:30616"/>
        <dbReference type="ChEBI" id="CHEBI:33019"/>
        <dbReference type="ChEBI" id="CHEBI:57502"/>
        <dbReference type="ChEBI" id="CHEBI:58437"/>
        <dbReference type="EC" id="2.7.7.18"/>
    </reaction>
</comment>
<dbReference type="GO" id="GO:0005524">
    <property type="term" value="F:ATP binding"/>
    <property type="evidence" value="ECO:0007669"/>
    <property type="project" value="UniProtKB-KW"/>
</dbReference>
<dbReference type="InterPro" id="IPR005248">
    <property type="entry name" value="NadD/NMNAT"/>
</dbReference>
<keyword evidence="9 11" id="KW-0520">NAD</keyword>
<feature type="domain" description="Cytidyltransferase-like" evidence="12">
    <location>
        <begin position="16"/>
        <end position="194"/>
    </location>
</feature>
<evidence type="ECO:0000259" key="12">
    <source>
        <dbReference type="Pfam" id="PF01467"/>
    </source>
</evidence>
<accession>A0A1M7RSY2</accession>
<keyword evidence="8 11" id="KW-0067">ATP-binding</keyword>
<keyword evidence="6 11" id="KW-0548">Nucleotidyltransferase</keyword>
<keyword evidence="14" id="KW-1185">Reference proteome</keyword>
<evidence type="ECO:0000256" key="4">
    <source>
        <dbReference type="ARBA" id="ARBA00022642"/>
    </source>
</evidence>
<comment type="similarity">
    <text evidence="3 11">Belongs to the NadD family.</text>
</comment>
<dbReference type="NCBIfam" id="TIGR00482">
    <property type="entry name" value="nicotinate (nicotinamide) nucleotide adenylyltransferase"/>
    <property type="match status" value="1"/>
</dbReference>
<evidence type="ECO:0000256" key="6">
    <source>
        <dbReference type="ARBA" id="ARBA00022695"/>
    </source>
</evidence>
<sequence>MREGLPENPDGLRIGLLGGSFDPPHEGHALISRRALATLGLDRVWWLPTPGNPLKPRPPADLARRLAACRRAAPGPRVKVTDIEARLGTRYTVDTLRHLRAMCPRTRFVWLMGADNLAQLHRWRRWDEIMRLVPVAAFARPGAMVAAGLSPAAQRFARARLRPEAARALALADPPAWTLLPGPTSPLSSTMIRASGAWP</sequence>
<dbReference type="GO" id="GO:0004515">
    <property type="term" value="F:nicotinate-nucleotide adenylyltransferase activity"/>
    <property type="evidence" value="ECO:0007669"/>
    <property type="project" value="UniProtKB-UniRule"/>
</dbReference>
<evidence type="ECO:0000313" key="13">
    <source>
        <dbReference type="EMBL" id="SHN49198.1"/>
    </source>
</evidence>
<evidence type="ECO:0000256" key="2">
    <source>
        <dbReference type="ARBA" id="ARBA00005019"/>
    </source>
</evidence>
<dbReference type="InterPro" id="IPR004821">
    <property type="entry name" value="Cyt_trans-like"/>
</dbReference>
<comment type="pathway">
    <text evidence="2 11">Cofactor biosynthesis; NAD(+) biosynthesis; deamido-NAD(+) from nicotinate D-ribonucleotide: step 1/1.</text>
</comment>
<reference evidence="13 14" key="1">
    <citation type="submission" date="2016-12" db="EMBL/GenBank/DDBJ databases">
        <authorList>
            <person name="Song W.-J."/>
            <person name="Kurnit D.M."/>
        </authorList>
    </citation>
    <scope>NUCLEOTIDE SEQUENCE [LARGE SCALE GENOMIC DNA]</scope>
    <source>
        <strain evidence="13 14">CGMCC 1.10808</strain>
    </source>
</reference>
<dbReference type="GO" id="GO:0009435">
    <property type="term" value="P:NAD+ biosynthetic process"/>
    <property type="evidence" value="ECO:0007669"/>
    <property type="project" value="UniProtKB-UniRule"/>
</dbReference>
<name>A0A1M7RSY2_9RHOB</name>
<evidence type="ECO:0000256" key="3">
    <source>
        <dbReference type="ARBA" id="ARBA00009014"/>
    </source>
</evidence>
<evidence type="ECO:0000256" key="7">
    <source>
        <dbReference type="ARBA" id="ARBA00022741"/>
    </source>
</evidence>
<keyword evidence="7 11" id="KW-0547">Nucleotide-binding</keyword>
<evidence type="ECO:0000256" key="11">
    <source>
        <dbReference type="HAMAP-Rule" id="MF_00244"/>
    </source>
</evidence>
<dbReference type="NCBIfam" id="NF000845">
    <property type="entry name" value="PRK00071.2-4"/>
    <property type="match status" value="1"/>
</dbReference>
<dbReference type="OrthoDB" id="5295945at2"/>
<dbReference type="NCBIfam" id="NF000843">
    <property type="entry name" value="PRK00071.2-2"/>
    <property type="match status" value="1"/>
</dbReference>
<organism evidence="13 14">
    <name type="scientific">Oceanicella actignis</name>
    <dbReference type="NCBI Taxonomy" id="1189325"/>
    <lineage>
        <taxon>Bacteria</taxon>
        <taxon>Pseudomonadati</taxon>
        <taxon>Pseudomonadota</taxon>
        <taxon>Alphaproteobacteria</taxon>
        <taxon>Rhodobacterales</taxon>
        <taxon>Paracoccaceae</taxon>
        <taxon>Oceanicella</taxon>
    </lineage>
</organism>
<dbReference type="AlphaFoldDB" id="A0A1M7RSY2"/>
<keyword evidence="5 11" id="KW-0808">Transferase</keyword>
<dbReference type="Gene3D" id="3.40.50.620">
    <property type="entry name" value="HUPs"/>
    <property type="match status" value="1"/>
</dbReference>
<dbReference type="CDD" id="cd02165">
    <property type="entry name" value="NMNAT"/>
    <property type="match status" value="1"/>
</dbReference>
<dbReference type="Pfam" id="PF01467">
    <property type="entry name" value="CTP_transf_like"/>
    <property type="match status" value="1"/>
</dbReference>
<dbReference type="InterPro" id="IPR014729">
    <property type="entry name" value="Rossmann-like_a/b/a_fold"/>
</dbReference>
<dbReference type="SUPFAM" id="SSF52374">
    <property type="entry name" value="Nucleotidylyl transferase"/>
    <property type="match status" value="1"/>
</dbReference>
<evidence type="ECO:0000256" key="5">
    <source>
        <dbReference type="ARBA" id="ARBA00022679"/>
    </source>
</evidence>